<reference evidence="1" key="1">
    <citation type="submission" date="2014-11" db="EMBL/GenBank/DDBJ databases">
        <authorList>
            <person name="Amaro Gonzalez C."/>
        </authorList>
    </citation>
    <scope>NUCLEOTIDE SEQUENCE</scope>
</reference>
<sequence>MITLYYGEPEFYIMLIQ</sequence>
<protein>
    <submittedName>
        <fullName evidence="1">Uncharacterized protein</fullName>
    </submittedName>
</protein>
<accession>A0A0E9UQC7</accession>
<organism evidence="1">
    <name type="scientific">Anguilla anguilla</name>
    <name type="common">European freshwater eel</name>
    <name type="synonym">Muraena anguilla</name>
    <dbReference type="NCBI Taxonomy" id="7936"/>
    <lineage>
        <taxon>Eukaryota</taxon>
        <taxon>Metazoa</taxon>
        <taxon>Chordata</taxon>
        <taxon>Craniata</taxon>
        <taxon>Vertebrata</taxon>
        <taxon>Euteleostomi</taxon>
        <taxon>Actinopterygii</taxon>
        <taxon>Neopterygii</taxon>
        <taxon>Teleostei</taxon>
        <taxon>Anguilliformes</taxon>
        <taxon>Anguillidae</taxon>
        <taxon>Anguilla</taxon>
    </lineage>
</organism>
<name>A0A0E9UQC7_ANGAN</name>
<proteinExistence type="predicted"/>
<evidence type="ECO:0000313" key="1">
    <source>
        <dbReference type="EMBL" id="JAH67168.1"/>
    </source>
</evidence>
<dbReference type="EMBL" id="GBXM01041409">
    <property type="protein sequence ID" value="JAH67168.1"/>
    <property type="molecule type" value="Transcribed_RNA"/>
</dbReference>
<dbReference type="AlphaFoldDB" id="A0A0E9UQC7"/>
<reference evidence="1" key="2">
    <citation type="journal article" date="2015" name="Fish Shellfish Immunol.">
        <title>Early steps in the European eel (Anguilla anguilla)-Vibrio vulnificus interaction in the gills: Role of the RtxA13 toxin.</title>
        <authorList>
            <person name="Callol A."/>
            <person name="Pajuelo D."/>
            <person name="Ebbesson L."/>
            <person name="Teles M."/>
            <person name="MacKenzie S."/>
            <person name="Amaro C."/>
        </authorList>
    </citation>
    <scope>NUCLEOTIDE SEQUENCE</scope>
</reference>